<evidence type="ECO:0000313" key="1">
    <source>
        <dbReference type="EMBL" id="KON86599.1"/>
    </source>
</evidence>
<gene>
    <name evidence="1" type="ORF">AF332_07050</name>
</gene>
<organism evidence="1 2">
    <name type="scientific">Sporosarcina globispora</name>
    <name type="common">Bacillus globisporus</name>
    <dbReference type="NCBI Taxonomy" id="1459"/>
    <lineage>
        <taxon>Bacteria</taxon>
        <taxon>Bacillati</taxon>
        <taxon>Bacillota</taxon>
        <taxon>Bacilli</taxon>
        <taxon>Bacillales</taxon>
        <taxon>Caryophanaceae</taxon>
        <taxon>Sporosarcina</taxon>
    </lineage>
</organism>
<protein>
    <submittedName>
        <fullName evidence="1">Uncharacterized protein</fullName>
    </submittedName>
</protein>
<evidence type="ECO:0000313" key="2">
    <source>
        <dbReference type="Proteomes" id="UP000037109"/>
    </source>
</evidence>
<accession>A0A0M0G9U2</accession>
<reference evidence="2" key="1">
    <citation type="submission" date="2015-07" db="EMBL/GenBank/DDBJ databases">
        <title>Fjat-10036 dsm4.</title>
        <authorList>
            <person name="Liu B."/>
            <person name="Wang J."/>
            <person name="Zhu Y."/>
            <person name="Liu G."/>
            <person name="Chen Q."/>
            <person name="Chen Z."/>
            <person name="Lan J."/>
            <person name="Che J."/>
            <person name="Ge C."/>
            <person name="Shi H."/>
            <person name="Pan Z."/>
            <person name="Liu X."/>
        </authorList>
    </citation>
    <scope>NUCLEOTIDE SEQUENCE [LARGE SCALE GENOMIC DNA]</scope>
    <source>
        <strain evidence="2">DSM 4</strain>
    </source>
</reference>
<dbReference type="OrthoDB" id="2440833at2"/>
<keyword evidence="2" id="KW-1185">Reference proteome</keyword>
<dbReference type="RefSeq" id="WP_053433964.1">
    <property type="nucleotide sequence ID" value="NZ_LGUF01000007.1"/>
</dbReference>
<name>A0A0M0G9U2_SPOGL</name>
<comment type="caution">
    <text evidence="1">The sequence shown here is derived from an EMBL/GenBank/DDBJ whole genome shotgun (WGS) entry which is preliminary data.</text>
</comment>
<sequence length="63" mass="7679">MKFADHLNKKEINLFNELKKFPDVMKDKEVDKQQEQLSQRDWLELMGTNRDTFKRVRGAVKRR</sequence>
<dbReference type="Proteomes" id="UP000037109">
    <property type="component" value="Unassembled WGS sequence"/>
</dbReference>
<dbReference type="PATRIC" id="fig|1459.3.peg.1517"/>
<dbReference type="EMBL" id="LGUF01000007">
    <property type="protein sequence ID" value="KON86599.1"/>
    <property type="molecule type" value="Genomic_DNA"/>
</dbReference>
<proteinExistence type="predicted"/>
<dbReference type="AlphaFoldDB" id="A0A0M0G9U2"/>